<dbReference type="AlphaFoldDB" id="A0A828PJR9"/>
<organism evidence="2 3">
    <name type="scientific">Actinobacillus pleuropneumoniae serovar 6 str. Femo</name>
    <dbReference type="NCBI Taxonomy" id="754256"/>
    <lineage>
        <taxon>Bacteria</taxon>
        <taxon>Pseudomonadati</taxon>
        <taxon>Pseudomonadota</taxon>
        <taxon>Gammaproteobacteria</taxon>
        <taxon>Pasteurellales</taxon>
        <taxon>Pasteurellaceae</taxon>
        <taxon>Actinobacillus</taxon>
    </lineage>
</organism>
<gene>
    <name evidence="2" type="ORF">appser6_7950</name>
</gene>
<dbReference type="CDD" id="cd12108">
    <property type="entry name" value="Hr-like"/>
    <property type="match status" value="1"/>
</dbReference>
<protein>
    <submittedName>
        <fullName evidence="2">Chromosome segregation ATPase</fullName>
    </submittedName>
</protein>
<reference evidence="2 3" key="1">
    <citation type="journal article" date="2010" name="J. Bacteriol.">
        <title>Comparative genomic characterization of Actinobacillus pleuropneumoniae.</title>
        <authorList>
            <person name="Xu Z."/>
            <person name="Chen X."/>
            <person name="Li L."/>
            <person name="Li T."/>
            <person name="Wang S."/>
            <person name="Chen H."/>
            <person name="Zhou R."/>
        </authorList>
    </citation>
    <scope>NUCLEOTIDE SEQUENCE [LARGE SCALE GENOMIC DNA]</scope>
    <source>
        <strain evidence="2 3">Femo</strain>
    </source>
</reference>
<accession>A0A828PJR9</accession>
<dbReference type="Proteomes" id="UP000005341">
    <property type="component" value="Unassembled WGS sequence"/>
</dbReference>
<evidence type="ECO:0000313" key="3">
    <source>
        <dbReference type="Proteomes" id="UP000005341"/>
    </source>
</evidence>
<feature type="domain" description="Hemerythrin-like" evidence="1">
    <location>
        <begin position="17"/>
        <end position="144"/>
    </location>
</feature>
<name>A0A828PJR9_ACTPL</name>
<comment type="caution">
    <text evidence="2">The sequence shown here is derived from an EMBL/GenBank/DDBJ whole genome shotgun (WGS) entry which is preliminary data.</text>
</comment>
<dbReference type="InterPro" id="IPR012312">
    <property type="entry name" value="Hemerythrin-like"/>
</dbReference>
<proteinExistence type="predicted"/>
<evidence type="ECO:0000259" key="1">
    <source>
        <dbReference type="Pfam" id="PF01814"/>
    </source>
</evidence>
<evidence type="ECO:0000313" key="2">
    <source>
        <dbReference type="EMBL" id="EFM92215.1"/>
    </source>
</evidence>
<dbReference type="Gene3D" id="1.20.120.520">
    <property type="entry name" value="nmb1532 protein domain like"/>
    <property type="match status" value="1"/>
</dbReference>
<dbReference type="EMBL" id="ADOG01000011">
    <property type="protein sequence ID" value="EFM92215.1"/>
    <property type="molecule type" value="Genomic_DNA"/>
</dbReference>
<sequence length="173" mass="19864">MIMQQLEPQQFASWAEPIDMLYACHSKVKRFCKQLQILPEYLAKNGVNQAVKNDVQQIINYFNLSAPLHHEDEECDFFPALIQVQPQAQADIDELESQHESLHQNWALLSAQLEALVTGERNDVDPLLIARFIAGYDVHIAIEEPLFELGRTHLAQSELERMGKIMAERRKVA</sequence>
<dbReference type="Pfam" id="PF01814">
    <property type="entry name" value="Hemerythrin"/>
    <property type="match status" value="1"/>
</dbReference>